<dbReference type="Proteomes" id="UP000198221">
    <property type="component" value="Chromosome I"/>
</dbReference>
<protein>
    <submittedName>
        <fullName evidence="1">Uncharacterized protein</fullName>
    </submittedName>
</protein>
<keyword evidence="2" id="KW-1185">Reference proteome</keyword>
<reference evidence="2" key="1">
    <citation type="submission" date="2016-06" db="EMBL/GenBank/DDBJ databases">
        <authorList>
            <person name="Varghese N."/>
            <person name="Submissions Spin"/>
        </authorList>
    </citation>
    <scope>NUCLEOTIDE SEQUENCE [LARGE SCALE GENOMIC DNA]</scope>
    <source>
        <strain evidence="2">DSM 43819</strain>
    </source>
</reference>
<proteinExistence type="predicted"/>
<organism evidence="1 2">
    <name type="scientific">Micromonospora inositola</name>
    <dbReference type="NCBI Taxonomy" id="47865"/>
    <lineage>
        <taxon>Bacteria</taxon>
        <taxon>Bacillati</taxon>
        <taxon>Actinomycetota</taxon>
        <taxon>Actinomycetes</taxon>
        <taxon>Micromonosporales</taxon>
        <taxon>Micromonosporaceae</taxon>
        <taxon>Micromonospora</taxon>
    </lineage>
</organism>
<gene>
    <name evidence="1" type="ORF">GA0070613_5606</name>
</gene>
<evidence type="ECO:0000313" key="1">
    <source>
        <dbReference type="EMBL" id="SCG74760.1"/>
    </source>
</evidence>
<name>A0A1C5JW25_9ACTN</name>
<evidence type="ECO:0000313" key="2">
    <source>
        <dbReference type="Proteomes" id="UP000198221"/>
    </source>
</evidence>
<dbReference type="EMBL" id="LT607754">
    <property type="protein sequence ID" value="SCG74760.1"/>
    <property type="molecule type" value="Genomic_DNA"/>
</dbReference>
<sequence>MLAEANPRGEMALSGFLDDEWRYFEEPLSEDNADVGFRLLDVPEPLRQAGRRGLMSFLDIGELVVGDRYPDEFGPADRPWSRHWLWYNGVQAELQDGRDIPVPGVRVRLFAA</sequence>
<dbReference type="AlphaFoldDB" id="A0A1C5JW25"/>
<accession>A0A1C5JW25</accession>